<evidence type="ECO:0000256" key="23">
    <source>
        <dbReference type="ARBA" id="ARBA00072040"/>
    </source>
</evidence>
<dbReference type="InterPro" id="IPR001245">
    <property type="entry name" value="Ser-Thr/Tyr_kinase_cat_dom"/>
</dbReference>
<comment type="subcellular location">
    <subcellularLocation>
        <location evidence="1">Cell membrane</location>
        <topology evidence="1">Single-pass membrane protein</topology>
    </subcellularLocation>
    <subcellularLocation>
        <location evidence="2">Endoplasmic reticulum membrane</location>
        <topology evidence="2">Single-pass membrane protein</topology>
    </subcellularLocation>
</comment>
<comment type="catalytic activity">
    <reaction evidence="19">
        <text>L-threonyl-[protein] + ATP = O-phospho-L-threonyl-[protein] + ADP + H(+)</text>
        <dbReference type="Rhea" id="RHEA:46608"/>
        <dbReference type="Rhea" id="RHEA-COMP:11060"/>
        <dbReference type="Rhea" id="RHEA-COMP:11605"/>
        <dbReference type="ChEBI" id="CHEBI:15378"/>
        <dbReference type="ChEBI" id="CHEBI:30013"/>
        <dbReference type="ChEBI" id="CHEBI:30616"/>
        <dbReference type="ChEBI" id="CHEBI:61977"/>
        <dbReference type="ChEBI" id="CHEBI:456216"/>
        <dbReference type="EC" id="2.7.11.1"/>
    </reaction>
</comment>
<keyword evidence="4" id="KW-1003">Cell membrane</keyword>
<dbReference type="AlphaFoldDB" id="A0A811Q4X9"/>
<keyword evidence="17" id="KW-0675">Receptor</keyword>
<evidence type="ECO:0000256" key="22">
    <source>
        <dbReference type="ARBA" id="ARBA00056628"/>
    </source>
</evidence>
<feature type="region of interest" description="Disordered" evidence="26">
    <location>
        <begin position="1"/>
        <end position="85"/>
    </location>
</feature>
<keyword evidence="10" id="KW-0732">Signal</keyword>
<comment type="function">
    <text evidence="22">The processed protein kinase Xa21 chain released by protein cleavage after X.oryzae pv. oryzae protein Ax21 detection translocates into the nucleus where it can bind and regulate WRKY62, a transcription factor. Confers resistance to the bacterial pathogen X.oryzae pv. oryzae (Xoo).</text>
</comment>
<evidence type="ECO:0000256" key="24">
    <source>
        <dbReference type="PROSITE-ProRule" id="PRU10141"/>
    </source>
</evidence>
<protein>
    <recommendedName>
        <fullName evidence="23">Receptor kinase-like protein Xa21</fullName>
        <ecNumber evidence="3">2.7.11.1</ecNumber>
    </recommendedName>
</protein>
<dbReference type="EC" id="2.7.11.1" evidence="3"/>
<evidence type="ECO:0000256" key="3">
    <source>
        <dbReference type="ARBA" id="ARBA00012513"/>
    </source>
</evidence>
<evidence type="ECO:0000259" key="27">
    <source>
        <dbReference type="PROSITE" id="PS50011"/>
    </source>
</evidence>
<dbReference type="InterPro" id="IPR017441">
    <property type="entry name" value="Protein_kinase_ATP_BS"/>
</dbReference>
<proteinExistence type="predicted"/>
<evidence type="ECO:0000256" key="26">
    <source>
        <dbReference type="SAM" id="MobiDB-lite"/>
    </source>
</evidence>
<keyword evidence="16" id="KW-0472">Membrane</keyword>
<comment type="function">
    <text evidence="21">Receptor kinase that detects X.oryzae pv. oryzae protein Ax21 to promote innate immunity. Following X.oryzae pv. oryzae protein Ax21 detection, undergoes cleavage, releasing the processed protein kinase Xa21 chain.</text>
</comment>
<feature type="compositionally biased region" description="Basic and acidic residues" evidence="26">
    <location>
        <begin position="19"/>
        <end position="42"/>
    </location>
</feature>
<dbReference type="InterPro" id="IPR051564">
    <property type="entry name" value="LRR_receptor-like_kinase"/>
</dbReference>
<accession>A0A811Q4X9</accession>
<dbReference type="FunFam" id="1.10.510.10:FF:000358">
    <property type="entry name" value="Putative leucine-rich repeat receptor-like serine/threonine-protein kinase"/>
    <property type="match status" value="1"/>
</dbReference>
<dbReference type="GO" id="GO:0005524">
    <property type="term" value="F:ATP binding"/>
    <property type="evidence" value="ECO:0007669"/>
    <property type="project" value="UniProtKB-UniRule"/>
</dbReference>
<keyword evidence="5" id="KW-0723">Serine/threonine-protein kinase</keyword>
<evidence type="ECO:0000256" key="13">
    <source>
        <dbReference type="ARBA" id="ARBA00022777"/>
    </source>
</evidence>
<keyword evidence="25" id="KW-0175">Coiled coil</keyword>
<keyword evidence="13" id="KW-0418">Kinase</keyword>
<evidence type="ECO:0000256" key="25">
    <source>
        <dbReference type="SAM" id="Coils"/>
    </source>
</evidence>
<keyword evidence="14 24" id="KW-0067">ATP-binding</keyword>
<feature type="coiled-coil region" evidence="25">
    <location>
        <begin position="190"/>
        <end position="224"/>
    </location>
</feature>
<evidence type="ECO:0000313" key="29">
    <source>
        <dbReference type="Proteomes" id="UP000604825"/>
    </source>
</evidence>
<evidence type="ECO:0000256" key="20">
    <source>
        <dbReference type="ARBA" id="ARBA00048679"/>
    </source>
</evidence>
<keyword evidence="8" id="KW-0808">Transferase</keyword>
<evidence type="ECO:0000256" key="16">
    <source>
        <dbReference type="ARBA" id="ARBA00023136"/>
    </source>
</evidence>
<dbReference type="GO" id="GO:0005886">
    <property type="term" value="C:plasma membrane"/>
    <property type="evidence" value="ECO:0007669"/>
    <property type="project" value="UniProtKB-SubCell"/>
</dbReference>
<evidence type="ECO:0000256" key="15">
    <source>
        <dbReference type="ARBA" id="ARBA00022989"/>
    </source>
</evidence>
<keyword evidence="15" id="KW-1133">Transmembrane helix</keyword>
<keyword evidence="18" id="KW-0325">Glycoprotein</keyword>
<evidence type="ECO:0000256" key="10">
    <source>
        <dbReference type="ARBA" id="ARBA00022729"/>
    </source>
</evidence>
<reference evidence="28" key="1">
    <citation type="submission" date="2020-10" db="EMBL/GenBank/DDBJ databases">
        <authorList>
            <person name="Han B."/>
            <person name="Lu T."/>
            <person name="Zhao Q."/>
            <person name="Huang X."/>
            <person name="Zhao Y."/>
        </authorList>
    </citation>
    <scope>NUCLEOTIDE SEQUENCE</scope>
</reference>
<evidence type="ECO:0000256" key="11">
    <source>
        <dbReference type="ARBA" id="ARBA00022737"/>
    </source>
</evidence>
<dbReference type="Gene3D" id="3.30.200.20">
    <property type="entry name" value="Phosphorylase Kinase, domain 1"/>
    <property type="match status" value="1"/>
</dbReference>
<keyword evidence="11" id="KW-0677">Repeat</keyword>
<keyword evidence="12 24" id="KW-0547">Nucleotide-binding</keyword>
<dbReference type="OrthoDB" id="676979at2759"/>
<evidence type="ECO:0000256" key="5">
    <source>
        <dbReference type="ARBA" id="ARBA00022527"/>
    </source>
</evidence>
<evidence type="ECO:0000313" key="28">
    <source>
        <dbReference type="EMBL" id="CAD6253279.1"/>
    </source>
</evidence>
<dbReference type="Pfam" id="PF07714">
    <property type="entry name" value="PK_Tyr_Ser-Thr"/>
    <property type="match status" value="1"/>
</dbReference>
<name>A0A811Q4X9_9POAL</name>
<evidence type="ECO:0000256" key="18">
    <source>
        <dbReference type="ARBA" id="ARBA00023180"/>
    </source>
</evidence>
<evidence type="ECO:0000256" key="2">
    <source>
        <dbReference type="ARBA" id="ARBA00004389"/>
    </source>
</evidence>
<evidence type="ECO:0000256" key="14">
    <source>
        <dbReference type="ARBA" id="ARBA00022840"/>
    </source>
</evidence>
<dbReference type="PROSITE" id="PS50011">
    <property type="entry name" value="PROTEIN_KINASE_DOM"/>
    <property type="match status" value="1"/>
</dbReference>
<dbReference type="Proteomes" id="UP000604825">
    <property type="component" value="Unassembled WGS sequence"/>
</dbReference>
<dbReference type="PROSITE" id="PS00107">
    <property type="entry name" value="PROTEIN_KINASE_ATP"/>
    <property type="match status" value="1"/>
</dbReference>
<evidence type="ECO:0000256" key="21">
    <source>
        <dbReference type="ARBA" id="ARBA00054320"/>
    </source>
</evidence>
<comment type="catalytic activity">
    <reaction evidence="20">
        <text>L-seryl-[protein] + ATP = O-phospho-L-seryl-[protein] + ADP + H(+)</text>
        <dbReference type="Rhea" id="RHEA:17989"/>
        <dbReference type="Rhea" id="RHEA-COMP:9863"/>
        <dbReference type="Rhea" id="RHEA-COMP:11604"/>
        <dbReference type="ChEBI" id="CHEBI:15378"/>
        <dbReference type="ChEBI" id="CHEBI:29999"/>
        <dbReference type="ChEBI" id="CHEBI:30616"/>
        <dbReference type="ChEBI" id="CHEBI:83421"/>
        <dbReference type="ChEBI" id="CHEBI:456216"/>
        <dbReference type="EC" id="2.7.11.1"/>
    </reaction>
</comment>
<evidence type="ECO:0000256" key="7">
    <source>
        <dbReference type="ARBA" id="ARBA00022614"/>
    </source>
</evidence>
<evidence type="ECO:0000256" key="19">
    <source>
        <dbReference type="ARBA" id="ARBA00047899"/>
    </source>
</evidence>
<keyword evidence="7" id="KW-0433">Leucine-rich repeat</keyword>
<dbReference type="Gene3D" id="1.10.510.10">
    <property type="entry name" value="Transferase(Phosphotransferase) domain 1"/>
    <property type="match status" value="1"/>
</dbReference>
<feature type="compositionally biased region" description="Low complexity" evidence="26">
    <location>
        <begin position="43"/>
        <end position="53"/>
    </location>
</feature>
<evidence type="ECO:0000256" key="4">
    <source>
        <dbReference type="ARBA" id="ARBA00022475"/>
    </source>
</evidence>
<keyword evidence="29" id="KW-1185">Reference proteome</keyword>
<dbReference type="GO" id="GO:0004674">
    <property type="term" value="F:protein serine/threonine kinase activity"/>
    <property type="evidence" value="ECO:0007669"/>
    <property type="project" value="UniProtKB-KW"/>
</dbReference>
<feature type="binding site" evidence="24">
    <location>
        <position position="283"/>
    </location>
    <ligand>
        <name>ATP</name>
        <dbReference type="ChEBI" id="CHEBI:30616"/>
    </ligand>
</feature>
<keyword evidence="9" id="KW-0812">Transmembrane</keyword>
<evidence type="ECO:0000256" key="9">
    <source>
        <dbReference type="ARBA" id="ARBA00022692"/>
    </source>
</evidence>
<dbReference type="PANTHER" id="PTHR48055">
    <property type="entry name" value="LEUCINE-RICH REPEAT RECEPTOR PROTEIN KINASE EMS1"/>
    <property type="match status" value="1"/>
</dbReference>
<evidence type="ECO:0000256" key="1">
    <source>
        <dbReference type="ARBA" id="ARBA00004162"/>
    </source>
</evidence>
<evidence type="ECO:0000256" key="6">
    <source>
        <dbReference type="ARBA" id="ARBA00022553"/>
    </source>
</evidence>
<organism evidence="28 29">
    <name type="scientific">Miscanthus lutarioriparius</name>
    <dbReference type="NCBI Taxonomy" id="422564"/>
    <lineage>
        <taxon>Eukaryota</taxon>
        <taxon>Viridiplantae</taxon>
        <taxon>Streptophyta</taxon>
        <taxon>Embryophyta</taxon>
        <taxon>Tracheophyta</taxon>
        <taxon>Spermatophyta</taxon>
        <taxon>Magnoliopsida</taxon>
        <taxon>Liliopsida</taxon>
        <taxon>Poales</taxon>
        <taxon>Poaceae</taxon>
        <taxon>PACMAD clade</taxon>
        <taxon>Panicoideae</taxon>
        <taxon>Andropogonodae</taxon>
        <taxon>Andropogoneae</taxon>
        <taxon>Saccharinae</taxon>
        <taxon>Miscanthus</taxon>
    </lineage>
</organism>
<feature type="compositionally biased region" description="Acidic residues" evidence="26">
    <location>
        <begin position="1"/>
        <end position="13"/>
    </location>
</feature>
<dbReference type="SUPFAM" id="SSF56112">
    <property type="entry name" value="Protein kinase-like (PK-like)"/>
    <property type="match status" value="1"/>
</dbReference>
<sequence>MFIQLDSEEEDEGSIGVEKAGEKAPTREASIDKGEESDRSSSDGESSADTSGSLEEEEEDNTTVDSLEVPVDRADLGSDQEIDCVGGKTPYGEVGRDTLVHLGSQLGTDKDQTDLFTSSDLRSCRFEANSGERRFLAMEAMLVREDFDDLTNDAEVSALPSVMLARALKQKGGIIETKLREQLSQQKEVVKSEKAVVVRLTKENEQLKRRLEVAEKVAKREEEKRTAQQPSLSPLGDQFPIVSYNDLVQPTQNFSESNMIGRGGYGSVYRGKLMEKKVEVAIKVLDIDMRGAEKSFLSECEALRNIRHRNLVPIITACSTVDINGNVFKALIYEFMPNWNLDSWLHQEVNGKVRKPLDLNQRTCLAVNIADVLDYLHNKSGKTIIHCDVKPNFGIAKFYLDSRTTSPGDSKTISSTGVKGTIGYIPPEYARGGHASTYGDVYSFGIVLLEMLTGKRPTHHLFVDELNIVNFVERCFPDKILDVTDGSLQDGVKSAQINMVTANEDYQCLFSLLQVALSCTREIPAERTTMKDAASRIRSIKTTYAGGERKHTLNSNHQYTVPMLATQHRS</sequence>
<dbReference type="EMBL" id="CAJGYO010000009">
    <property type="protein sequence ID" value="CAD6253279.1"/>
    <property type="molecule type" value="Genomic_DNA"/>
</dbReference>
<evidence type="ECO:0000256" key="8">
    <source>
        <dbReference type="ARBA" id="ARBA00022679"/>
    </source>
</evidence>
<dbReference type="PANTHER" id="PTHR48055:SF50">
    <property type="entry name" value="PROTEIN KINASE DOMAIN-CONTAINING PROTEIN"/>
    <property type="match status" value="1"/>
</dbReference>
<keyword evidence="6" id="KW-0597">Phosphoprotein</keyword>
<comment type="caution">
    <text evidence="28">The sequence shown here is derived from an EMBL/GenBank/DDBJ whole genome shotgun (WGS) entry which is preliminary data.</text>
</comment>
<evidence type="ECO:0000256" key="12">
    <source>
        <dbReference type="ARBA" id="ARBA00022741"/>
    </source>
</evidence>
<dbReference type="GO" id="GO:0005789">
    <property type="term" value="C:endoplasmic reticulum membrane"/>
    <property type="evidence" value="ECO:0007669"/>
    <property type="project" value="UniProtKB-SubCell"/>
</dbReference>
<dbReference type="InterPro" id="IPR011009">
    <property type="entry name" value="Kinase-like_dom_sf"/>
</dbReference>
<dbReference type="FunFam" id="3.30.200.20:FF:000432">
    <property type="entry name" value="LRR receptor-like serine/threonine-protein kinase EFR"/>
    <property type="match status" value="1"/>
</dbReference>
<gene>
    <name evidence="28" type="ORF">NCGR_LOCUS36910</name>
</gene>
<feature type="domain" description="Protein kinase" evidence="27">
    <location>
        <begin position="254"/>
        <end position="560"/>
    </location>
</feature>
<evidence type="ECO:0000256" key="17">
    <source>
        <dbReference type="ARBA" id="ARBA00023170"/>
    </source>
</evidence>
<dbReference type="InterPro" id="IPR000719">
    <property type="entry name" value="Prot_kinase_dom"/>
</dbReference>